<sequence length="41" mass="4749">MLPYTCSKFALFLIHLRAVATSRLRSNWCFRVAKLFVCIGD</sequence>
<feature type="signal peptide" evidence="1">
    <location>
        <begin position="1"/>
        <end position="21"/>
    </location>
</feature>
<dbReference type="AlphaFoldDB" id="A0A2P2Q3I5"/>
<keyword evidence="1" id="KW-0732">Signal</keyword>
<dbReference type="EMBL" id="GGEC01081051">
    <property type="protein sequence ID" value="MBX61535.1"/>
    <property type="molecule type" value="Transcribed_RNA"/>
</dbReference>
<reference evidence="2" key="1">
    <citation type="submission" date="2018-02" db="EMBL/GenBank/DDBJ databases">
        <title>Rhizophora mucronata_Transcriptome.</title>
        <authorList>
            <person name="Meera S.P."/>
            <person name="Sreeshan A."/>
            <person name="Augustine A."/>
        </authorList>
    </citation>
    <scope>NUCLEOTIDE SEQUENCE</scope>
    <source>
        <tissue evidence="2">Leaf</tissue>
    </source>
</reference>
<protein>
    <submittedName>
        <fullName evidence="2">Uncharacterized protein</fullName>
    </submittedName>
</protein>
<feature type="chain" id="PRO_5015171308" evidence="1">
    <location>
        <begin position="22"/>
        <end position="41"/>
    </location>
</feature>
<evidence type="ECO:0000313" key="2">
    <source>
        <dbReference type="EMBL" id="MBX61535.1"/>
    </source>
</evidence>
<proteinExistence type="predicted"/>
<name>A0A2P2Q3I5_RHIMU</name>
<organism evidence="2">
    <name type="scientific">Rhizophora mucronata</name>
    <name type="common">Asiatic mangrove</name>
    <dbReference type="NCBI Taxonomy" id="61149"/>
    <lineage>
        <taxon>Eukaryota</taxon>
        <taxon>Viridiplantae</taxon>
        <taxon>Streptophyta</taxon>
        <taxon>Embryophyta</taxon>
        <taxon>Tracheophyta</taxon>
        <taxon>Spermatophyta</taxon>
        <taxon>Magnoliopsida</taxon>
        <taxon>eudicotyledons</taxon>
        <taxon>Gunneridae</taxon>
        <taxon>Pentapetalae</taxon>
        <taxon>rosids</taxon>
        <taxon>fabids</taxon>
        <taxon>Malpighiales</taxon>
        <taxon>Rhizophoraceae</taxon>
        <taxon>Rhizophora</taxon>
    </lineage>
</organism>
<evidence type="ECO:0000256" key="1">
    <source>
        <dbReference type="SAM" id="SignalP"/>
    </source>
</evidence>
<accession>A0A2P2Q3I5</accession>